<evidence type="ECO:0000256" key="4">
    <source>
        <dbReference type="ARBA" id="ARBA00023125"/>
    </source>
</evidence>
<dbReference type="InterPro" id="IPR001138">
    <property type="entry name" value="Zn2Cys6_DnaBD"/>
</dbReference>
<dbReference type="SUPFAM" id="SSF57701">
    <property type="entry name" value="Zn2/Cys6 DNA-binding domain"/>
    <property type="match status" value="1"/>
</dbReference>
<evidence type="ECO:0000256" key="3">
    <source>
        <dbReference type="ARBA" id="ARBA00023015"/>
    </source>
</evidence>
<name>A0A8G0L187_9HYPO</name>
<evidence type="ECO:0000256" key="5">
    <source>
        <dbReference type="ARBA" id="ARBA00023163"/>
    </source>
</evidence>
<evidence type="ECO:0000256" key="2">
    <source>
        <dbReference type="ARBA" id="ARBA00022723"/>
    </source>
</evidence>
<dbReference type="CDD" id="cd12148">
    <property type="entry name" value="fungal_TF_MHR"/>
    <property type="match status" value="1"/>
</dbReference>
<proteinExistence type="predicted"/>
<dbReference type="PANTHER" id="PTHR31845">
    <property type="entry name" value="FINGER DOMAIN PROTEIN, PUTATIVE-RELATED"/>
    <property type="match status" value="1"/>
</dbReference>
<accession>A0A8G0L187</accession>
<dbReference type="InterPro" id="IPR007219">
    <property type="entry name" value="XnlR_reg_dom"/>
</dbReference>
<dbReference type="SMART" id="SM00066">
    <property type="entry name" value="GAL4"/>
    <property type="match status" value="1"/>
</dbReference>
<dbReference type="GO" id="GO:0000976">
    <property type="term" value="F:transcription cis-regulatory region binding"/>
    <property type="evidence" value="ECO:0007669"/>
    <property type="project" value="TreeGrafter"/>
</dbReference>
<dbReference type="InterPro" id="IPR051089">
    <property type="entry name" value="prtT"/>
</dbReference>
<dbReference type="Pfam" id="PF00172">
    <property type="entry name" value="Zn_clus"/>
    <property type="match status" value="1"/>
</dbReference>
<feature type="coiled-coil region" evidence="7">
    <location>
        <begin position="49"/>
        <end position="76"/>
    </location>
</feature>
<dbReference type="PROSITE" id="PS50048">
    <property type="entry name" value="ZN2_CY6_FUNGAL_2"/>
    <property type="match status" value="1"/>
</dbReference>
<keyword evidence="4" id="KW-0238">DNA-binding</keyword>
<organism evidence="9 10">
    <name type="scientific">Trichoderma simmonsii</name>
    <dbReference type="NCBI Taxonomy" id="1491479"/>
    <lineage>
        <taxon>Eukaryota</taxon>
        <taxon>Fungi</taxon>
        <taxon>Dikarya</taxon>
        <taxon>Ascomycota</taxon>
        <taxon>Pezizomycotina</taxon>
        <taxon>Sordariomycetes</taxon>
        <taxon>Hypocreomycetidae</taxon>
        <taxon>Hypocreales</taxon>
        <taxon>Hypocreaceae</taxon>
        <taxon>Trichoderma</taxon>
    </lineage>
</organism>
<dbReference type="GO" id="GO:0008270">
    <property type="term" value="F:zinc ion binding"/>
    <property type="evidence" value="ECO:0007669"/>
    <property type="project" value="InterPro"/>
</dbReference>
<dbReference type="GO" id="GO:0006351">
    <property type="term" value="P:DNA-templated transcription"/>
    <property type="evidence" value="ECO:0007669"/>
    <property type="project" value="InterPro"/>
</dbReference>
<evidence type="ECO:0000256" key="7">
    <source>
        <dbReference type="SAM" id="Coils"/>
    </source>
</evidence>
<keyword evidence="2" id="KW-0479">Metal-binding</keyword>
<keyword evidence="5" id="KW-0804">Transcription</keyword>
<dbReference type="PANTHER" id="PTHR31845:SF21">
    <property type="entry name" value="REGULATORY PROTEIN LEU3"/>
    <property type="match status" value="1"/>
</dbReference>
<protein>
    <submittedName>
        <fullName evidence="9">Zn(2)-C6 fungal-type domain-containing protein</fullName>
    </submittedName>
</protein>
<dbReference type="AlphaFoldDB" id="A0A8G0L187"/>
<dbReference type="GO" id="GO:0000981">
    <property type="term" value="F:DNA-binding transcription factor activity, RNA polymerase II-specific"/>
    <property type="evidence" value="ECO:0007669"/>
    <property type="project" value="InterPro"/>
</dbReference>
<keyword evidence="6" id="KW-0539">Nucleus</keyword>
<reference evidence="9 10" key="1">
    <citation type="journal article" date="2021" name="BMC Genomics">
        <title>Telomere-to-telomere genome assembly of asparaginase-producing Trichoderma simmonsii.</title>
        <authorList>
            <person name="Chung D."/>
            <person name="Kwon Y.M."/>
            <person name="Yang Y."/>
        </authorList>
    </citation>
    <scope>NUCLEOTIDE SEQUENCE [LARGE SCALE GENOMIC DNA]</scope>
    <source>
        <strain evidence="9 10">GH-Sj1</strain>
    </source>
</reference>
<keyword evidence="10" id="KW-1185">Reference proteome</keyword>
<gene>
    <name evidence="9" type="ORF">H0G86_000214</name>
</gene>
<dbReference type="PROSITE" id="PS00463">
    <property type="entry name" value="ZN2_CY6_FUNGAL_1"/>
    <property type="match status" value="1"/>
</dbReference>
<dbReference type="Proteomes" id="UP000826661">
    <property type="component" value="Chromosome I"/>
</dbReference>
<evidence type="ECO:0000313" key="10">
    <source>
        <dbReference type="Proteomes" id="UP000826661"/>
    </source>
</evidence>
<dbReference type="EMBL" id="CP075864">
    <property type="protein sequence ID" value="QYS92818.1"/>
    <property type="molecule type" value="Genomic_DNA"/>
</dbReference>
<keyword evidence="3" id="KW-0805">Transcription regulation</keyword>
<dbReference type="GO" id="GO:0005634">
    <property type="term" value="C:nucleus"/>
    <property type="evidence" value="ECO:0007669"/>
    <property type="project" value="UniProtKB-SubCell"/>
</dbReference>
<evidence type="ECO:0000256" key="1">
    <source>
        <dbReference type="ARBA" id="ARBA00004123"/>
    </source>
</evidence>
<comment type="subcellular location">
    <subcellularLocation>
        <location evidence="1">Nucleus</location>
    </subcellularLocation>
</comment>
<sequence length="612" mass="69436">MPAVKRTSIACTTCRQVKLRCDAQQRFPAPCTRCEKQVKTCVFDPRFKRQVVRGTLQKVIEEKEELEKLIDSLKNGSRASDASPSIRFKNTKTLEDIGIEVDDLRPAATPSSTTAVYELGGIHFAPLVINELLEHFYINYFYHVPFITSGKSADWLHQESELLFWTLLLISARNHPTHSQQFTRLKSAFHKLLSEYLIRSIRSIYTVQSLLLLCAWPMPVMTQSDDPSWNYCNLAVSAVQQIGIRESLPTMGEMSPDSLMYFKSWIGCFVISTELATDHGFPPPMTSVAGRLPSIKSYMQQHFSHEFWAQCELQEYSIRVSTMMSNMSSSQLQMSLLSLLERDLDSLGARTPNPLSQRYQIDFLAAKLRLCAIPLLALKSREMERRSSTQERAAWYRGFHAAVQLASIYSSLHPHDTPPLTDKSSSHGSRKLERATVYYPKHLFRVLCIAGMYLTKFLAMAQDIEPQERTLARNKIKEVYETFLSWSTEELDEPFRTARMIGLLSRHAEDKISSAYFSDTSGDPSPTIVDDGVKIASKIRECIAVNPSTRPANPALQSLNTSLVASESHPRPSISENSLSDWNDWLPNTYDDLLGFLGSPSNNFFDELWTQP</sequence>
<evidence type="ECO:0000256" key="6">
    <source>
        <dbReference type="ARBA" id="ARBA00023242"/>
    </source>
</evidence>
<evidence type="ECO:0000313" key="9">
    <source>
        <dbReference type="EMBL" id="QYS92818.1"/>
    </source>
</evidence>
<keyword evidence="7" id="KW-0175">Coiled coil</keyword>
<dbReference type="Gene3D" id="4.10.240.10">
    <property type="entry name" value="Zn(2)-C6 fungal-type DNA-binding domain"/>
    <property type="match status" value="1"/>
</dbReference>
<dbReference type="Pfam" id="PF04082">
    <property type="entry name" value="Fungal_trans"/>
    <property type="match status" value="1"/>
</dbReference>
<feature type="domain" description="Zn(2)-C6 fungal-type" evidence="8">
    <location>
        <begin position="10"/>
        <end position="43"/>
    </location>
</feature>
<dbReference type="CDD" id="cd00067">
    <property type="entry name" value="GAL4"/>
    <property type="match status" value="1"/>
</dbReference>
<evidence type="ECO:0000259" key="8">
    <source>
        <dbReference type="PROSITE" id="PS50048"/>
    </source>
</evidence>
<dbReference type="InterPro" id="IPR036864">
    <property type="entry name" value="Zn2-C6_fun-type_DNA-bd_sf"/>
</dbReference>